<sequence length="779" mass="85253">MARTPKRRAPRPAPDAIMLPEAAPEPKAAPEKDAGKSDLAAVHATALKRWRRADEADRENRTEAYADLEFLEVPGAQWTKEAKDSRADRPCLEFNRLPTTIAQITGDIRQMRPAVKVVPVDSRGDPETADVIAGMVRYVENRSDAASAYFAGADQQVACGIGHWRVETEYGSDSTFEQEIRISPVADGVGVRWDPDARLPTREDARFCFVPVDMSRDVFEETYPEATPTQLGDADLNEGGLSEWATHDTVRVAEYWLKRPVKKTLALMPDGEILDLTDKSDADHAERLARAQAVNARIERRDGHQVERYLITATEVLEGPTAWPGRFIPIIPAVGIEMQIGRRRLRRGVIRMAKDAQRAYNYARSTQTEVVALQPKAPFIGTEKQFKGYEHVWETANTENHPFLPFNADPNAPIAVPQRVQPPVASAGLAELTREAAEDMKAVTGVYDASLGARSNETSGKAIQARQREGDVGSFVYIVNFSRSIRHTGSVVVDLIPHVYDTARTIRVVGEDGKVDRVQINEVTGLADEGDPLDKIRNDVTVGAYDVAMEMGPSYTTRREAALDGMLQLVAAAPNLAPMILDLLAKAQDWPMADKIAARIRAMLPPQIQAMEAQESGEAPPPPMPPSPQEQAAMAQQERQQQIEAGRQQLDMEKLNVEREKLQADVLKIQAEIEKAHIDAQARIVEANRPQVPGMDGGIIASDPRIEAIGAAVAQLSDVVSMLMEEMSGAVPPIAQDGPPMAEPPPPALPEMMTSEPPPGGFSFDPAALGQPAPDLMGF</sequence>
<dbReference type="InterPro" id="IPR032427">
    <property type="entry name" value="P22_portal"/>
</dbReference>
<feature type="coiled-coil region" evidence="1">
    <location>
        <begin position="645"/>
        <end position="679"/>
    </location>
</feature>
<feature type="compositionally biased region" description="Low complexity" evidence="2">
    <location>
        <begin position="629"/>
        <end position="640"/>
    </location>
</feature>
<accession>A0ABQ4UXR6</accession>
<feature type="compositionally biased region" description="Pro residues" evidence="2">
    <location>
        <begin position="619"/>
        <end position="628"/>
    </location>
</feature>
<gene>
    <name evidence="3" type="ORF">BGCPKDLD_2459</name>
</gene>
<reference evidence="3" key="2">
    <citation type="submission" date="2021-08" db="EMBL/GenBank/DDBJ databases">
        <authorList>
            <person name="Tani A."/>
            <person name="Ola A."/>
            <person name="Ogura Y."/>
            <person name="Katsura K."/>
            <person name="Hayashi T."/>
        </authorList>
    </citation>
    <scope>NUCLEOTIDE SEQUENCE</scope>
    <source>
        <strain evidence="3">DSM 14458</strain>
    </source>
</reference>
<reference evidence="3" key="1">
    <citation type="journal article" date="2021" name="Front. Microbiol.">
        <title>Comprehensive Comparative Genomics and Phenotyping of Methylobacterium Species.</title>
        <authorList>
            <person name="Alessa O."/>
            <person name="Ogura Y."/>
            <person name="Fujitani Y."/>
            <person name="Takami H."/>
            <person name="Hayashi T."/>
            <person name="Sahin N."/>
            <person name="Tani A."/>
        </authorList>
    </citation>
    <scope>NUCLEOTIDE SEQUENCE</scope>
    <source>
        <strain evidence="3">DSM 14458</strain>
    </source>
</reference>
<dbReference type="Proteomes" id="UP001055093">
    <property type="component" value="Unassembled WGS sequence"/>
</dbReference>
<evidence type="ECO:0000313" key="4">
    <source>
        <dbReference type="Proteomes" id="UP001055093"/>
    </source>
</evidence>
<dbReference type="Pfam" id="PF16510">
    <property type="entry name" value="P22_portal"/>
    <property type="match status" value="1"/>
</dbReference>
<dbReference type="EMBL" id="BPRE01000007">
    <property type="protein sequence ID" value="GJE75872.1"/>
    <property type="molecule type" value="Genomic_DNA"/>
</dbReference>
<feature type="region of interest" description="Disordered" evidence="2">
    <location>
        <begin position="1"/>
        <end position="39"/>
    </location>
</feature>
<evidence type="ECO:0008006" key="5">
    <source>
        <dbReference type="Google" id="ProtNLM"/>
    </source>
</evidence>
<organism evidence="3 4">
    <name type="scientific">Methylorubrum suomiense</name>
    <dbReference type="NCBI Taxonomy" id="144191"/>
    <lineage>
        <taxon>Bacteria</taxon>
        <taxon>Pseudomonadati</taxon>
        <taxon>Pseudomonadota</taxon>
        <taxon>Alphaproteobacteria</taxon>
        <taxon>Hyphomicrobiales</taxon>
        <taxon>Methylobacteriaceae</taxon>
        <taxon>Methylorubrum</taxon>
    </lineage>
</organism>
<evidence type="ECO:0000256" key="2">
    <source>
        <dbReference type="SAM" id="MobiDB-lite"/>
    </source>
</evidence>
<name>A0ABQ4UXR6_9HYPH</name>
<feature type="compositionally biased region" description="Low complexity" evidence="2">
    <location>
        <begin position="14"/>
        <end position="26"/>
    </location>
</feature>
<evidence type="ECO:0000313" key="3">
    <source>
        <dbReference type="EMBL" id="GJE75872.1"/>
    </source>
</evidence>
<keyword evidence="1" id="KW-0175">Coiled coil</keyword>
<keyword evidence="4" id="KW-1185">Reference proteome</keyword>
<feature type="region of interest" description="Disordered" evidence="2">
    <location>
        <begin position="732"/>
        <end position="779"/>
    </location>
</feature>
<dbReference type="RefSeq" id="WP_238308040.1">
    <property type="nucleotide sequence ID" value="NZ_BPRE01000007.1"/>
</dbReference>
<feature type="compositionally biased region" description="Basic residues" evidence="2">
    <location>
        <begin position="1"/>
        <end position="10"/>
    </location>
</feature>
<feature type="region of interest" description="Disordered" evidence="2">
    <location>
        <begin position="613"/>
        <end position="640"/>
    </location>
</feature>
<proteinExistence type="predicted"/>
<evidence type="ECO:0000256" key="1">
    <source>
        <dbReference type="SAM" id="Coils"/>
    </source>
</evidence>
<comment type="caution">
    <text evidence="3">The sequence shown here is derived from an EMBL/GenBank/DDBJ whole genome shotgun (WGS) entry which is preliminary data.</text>
</comment>
<protein>
    <recommendedName>
        <fullName evidence="5">Phage P22-like portal protein</fullName>
    </recommendedName>
</protein>